<evidence type="ECO:0000256" key="1">
    <source>
        <dbReference type="ARBA" id="ARBA00022723"/>
    </source>
</evidence>
<dbReference type="GO" id="GO:0008168">
    <property type="term" value="F:methyltransferase activity"/>
    <property type="evidence" value="ECO:0007669"/>
    <property type="project" value="InterPro"/>
</dbReference>
<dbReference type="Gene3D" id="3.40.50.150">
    <property type="entry name" value="Vaccinia Virus protein VP39"/>
    <property type="match status" value="1"/>
</dbReference>
<evidence type="ECO:0000313" key="6">
    <source>
        <dbReference type="Proteomes" id="UP000253934"/>
    </source>
</evidence>
<dbReference type="Proteomes" id="UP000253934">
    <property type="component" value="Unassembled WGS sequence"/>
</dbReference>
<dbReference type="EMBL" id="QOVW01000014">
    <property type="protein sequence ID" value="RDB36988.1"/>
    <property type="molecule type" value="Genomic_DNA"/>
</dbReference>
<dbReference type="Pfam" id="PF09243">
    <property type="entry name" value="Rsm22"/>
    <property type="match status" value="1"/>
</dbReference>
<evidence type="ECO:0000313" key="5">
    <source>
        <dbReference type="EMBL" id="RDB36988.1"/>
    </source>
</evidence>
<dbReference type="InterPro" id="IPR029063">
    <property type="entry name" value="SAM-dependent_MTases_sf"/>
</dbReference>
<dbReference type="SUPFAM" id="SSF53335">
    <property type="entry name" value="S-adenosyl-L-methionine-dependent methyltransferases"/>
    <property type="match status" value="1"/>
</dbReference>
<protein>
    <recommendedName>
        <fullName evidence="7">Methyltransferase domain-containing protein</fullName>
    </recommendedName>
</protein>
<proteinExistence type="predicted"/>
<evidence type="ECO:0000256" key="4">
    <source>
        <dbReference type="ARBA" id="ARBA00023014"/>
    </source>
</evidence>
<keyword evidence="1" id="KW-0479">Metal-binding</keyword>
<evidence type="ECO:0008006" key="7">
    <source>
        <dbReference type="Google" id="ProtNLM"/>
    </source>
</evidence>
<dbReference type="GO" id="GO:0015935">
    <property type="term" value="C:small ribosomal subunit"/>
    <property type="evidence" value="ECO:0007669"/>
    <property type="project" value="TreeGrafter"/>
</dbReference>
<reference evidence="5" key="1">
    <citation type="submission" date="2018-04" db="EMBL/GenBank/DDBJ databases">
        <title>Draft genome sequence of the Candidatus Spirobacillus cienkowskii, a pathogen of freshwater Daphnia species, reconstructed from hemolymph metagenomic reads.</title>
        <authorList>
            <person name="Bresciani L."/>
            <person name="Lemos L.N."/>
            <person name="Wale N."/>
            <person name="Lin J.Y."/>
            <person name="Fernandes G.R."/>
            <person name="Duffy M.A."/>
            <person name="Rodrigues J.M."/>
        </authorList>
    </citation>
    <scope>NUCLEOTIDE SEQUENCE [LARGE SCALE GENOMIC DNA]</scope>
    <source>
        <strain evidence="5">Binning01</strain>
    </source>
</reference>
<accession>A0A369KTA7</accession>
<evidence type="ECO:0000256" key="3">
    <source>
        <dbReference type="ARBA" id="ARBA00023004"/>
    </source>
</evidence>
<dbReference type="InterPro" id="IPR052571">
    <property type="entry name" value="Mt_RNA_Methyltransferase"/>
</dbReference>
<dbReference type="PANTHER" id="PTHR13184:SF5">
    <property type="entry name" value="METHYLTRANSFERASE-LIKE PROTEIN 17, MITOCHONDRIAL"/>
    <property type="match status" value="1"/>
</dbReference>
<name>A0A369KTA7_9BACT</name>
<keyword evidence="3" id="KW-0408">Iron</keyword>
<dbReference type="GO" id="GO:0046872">
    <property type="term" value="F:metal ion binding"/>
    <property type="evidence" value="ECO:0007669"/>
    <property type="project" value="UniProtKB-KW"/>
</dbReference>
<keyword evidence="2" id="KW-0809">Transit peptide</keyword>
<dbReference type="GO" id="GO:0003735">
    <property type="term" value="F:structural constituent of ribosome"/>
    <property type="evidence" value="ECO:0007669"/>
    <property type="project" value="TreeGrafter"/>
</dbReference>
<comment type="caution">
    <text evidence="5">The sequence shown here is derived from an EMBL/GenBank/DDBJ whole genome shotgun (WGS) entry which is preliminary data.</text>
</comment>
<dbReference type="GO" id="GO:0051536">
    <property type="term" value="F:iron-sulfur cluster binding"/>
    <property type="evidence" value="ECO:0007669"/>
    <property type="project" value="UniProtKB-KW"/>
</dbReference>
<keyword evidence="6" id="KW-1185">Reference proteome</keyword>
<dbReference type="GO" id="GO:0006412">
    <property type="term" value="P:translation"/>
    <property type="evidence" value="ECO:0007669"/>
    <property type="project" value="InterPro"/>
</dbReference>
<sequence length="412" mass="48075">MRNFYEVESKYFFNVQKYIENWENFIGLSNLDTTQEKKLSQSIASHVLKLWTSFNKDRKNLDKHYMDSSVNIKSYLASFLLPNIERVFSILVRKENTYSIEKLLNDNVEELVIADFGCGPLSGTVGILASLEYIYSKNPHLNKPKKIFIYAIDRAKKVMQQGATLIEKSKIENAEIFIEHISSTEKILKQIHIVTCINVFNELPEKFRLKNLQNLFDHTVENGLILILEPGQVEHAKSLSNLRDEFLEIVNDCSIVSPCPHNKKCPLSGKTSRQDWCWFKHSWNPPKTICLIDKYTKLDHYELNYSYLIFQKGIYKKLDLYFARAVSDEFRIRVDSNKNLATYIKNNLVSGNFEEFNDILHNKNGINKVLLCTKEGDLESAYVVADESQKEYHRGNRINDNLELYIRTKERN</sequence>
<dbReference type="AlphaFoldDB" id="A0A369KTA7"/>
<dbReference type="InterPro" id="IPR015324">
    <property type="entry name" value="Ribosomal_Rsm22-like"/>
</dbReference>
<gene>
    <name evidence="5" type="ORF">DCC88_02355</name>
</gene>
<evidence type="ECO:0000256" key="2">
    <source>
        <dbReference type="ARBA" id="ARBA00022946"/>
    </source>
</evidence>
<organism evidence="5 6">
    <name type="scientific">Spirobacillus cienkowskii</name>
    <dbReference type="NCBI Taxonomy" id="495820"/>
    <lineage>
        <taxon>Bacteria</taxon>
        <taxon>Pseudomonadati</taxon>
        <taxon>Bdellovibrionota</taxon>
        <taxon>Oligoflexia</taxon>
        <taxon>Silvanigrellales</taxon>
        <taxon>Spirobacillus</taxon>
    </lineage>
</organism>
<keyword evidence="4" id="KW-0411">Iron-sulfur</keyword>
<dbReference type="PANTHER" id="PTHR13184">
    <property type="entry name" value="37S RIBOSOMAL PROTEIN S22"/>
    <property type="match status" value="1"/>
</dbReference>